<gene>
    <name evidence="1" type="ORF">ACCB11565</name>
</gene>
<evidence type="ECO:0000313" key="1">
    <source>
        <dbReference type="EMBL" id="AEY61246.1"/>
    </source>
</evidence>
<protein>
    <submittedName>
        <fullName evidence="1">Uncharacterized protein</fullName>
    </submittedName>
</protein>
<accession>V9IL91</accession>
<organism evidence="1">
    <name type="scientific">Apis cerana</name>
    <name type="common">Indian honeybee</name>
    <dbReference type="NCBI Taxonomy" id="7461"/>
    <lineage>
        <taxon>Eukaryota</taxon>
        <taxon>Metazoa</taxon>
        <taxon>Ecdysozoa</taxon>
        <taxon>Arthropoda</taxon>
        <taxon>Hexapoda</taxon>
        <taxon>Insecta</taxon>
        <taxon>Pterygota</taxon>
        <taxon>Neoptera</taxon>
        <taxon>Endopterygota</taxon>
        <taxon>Hymenoptera</taxon>
        <taxon>Apocrita</taxon>
        <taxon>Aculeata</taxon>
        <taxon>Apoidea</taxon>
        <taxon>Anthophila</taxon>
        <taxon>Apidae</taxon>
        <taxon>Apis</taxon>
    </lineage>
</organism>
<proteinExistence type="evidence at transcript level"/>
<reference evidence="1" key="1">
    <citation type="submission" date="2011-11" db="EMBL/GenBank/DDBJ databases">
        <title>Decoding the brain transcriptome of the Eastern honeybee (Apis cerana) based on pyrosequencing.</title>
        <authorList>
            <person name="Sun L."/>
            <person name="Zheng H."/>
            <person name="Wang Y."/>
            <person name="Xie X."/>
            <person name="Zhu Y."/>
            <person name="Gu W."/>
            <person name="Wang S."/>
        </authorList>
    </citation>
    <scope>NUCLEOTIDE SEQUENCE</scope>
    <source>
        <tissue evidence="1">Brain</tissue>
    </source>
</reference>
<dbReference type="AlphaFoldDB" id="V9IL91"/>
<name>V9IL91_APICE</name>
<dbReference type="EMBL" id="JR050344">
    <property type="protein sequence ID" value="AEY61246.1"/>
    <property type="molecule type" value="mRNA"/>
</dbReference>
<sequence>MSMTMSPPMLYTGLGVVTRTCPSTTLLTKDVEARIPAQCCIQSQKDGKMSTPIVMAKRESSV</sequence>